<dbReference type="PROSITE" id="PS50860">
    <property type="entry name" value="AA_TRNA_LIGASE_II_ALA"/>
    <property type="match status" value="1"/>
</dbReference>
<evidence type="ECO:0000259" key="12">
    <source>
        <dbReference type="PROSITE" id="PS50860"/>
    </source>
</evidence>
<evidence type="ECO:0000256" key="9">
    <source>
        <dbReference type="ARBA" id="ARBA00022917"/>
    </source>
</evidence>
<dbReference type="CDD" id="cd00673">
    <property type="entry name" value="AlaRS_core"/>
    <property type="match status" value="1"/>
</dbReference>
<proteinExistence type="inferred from homology"/>
<dbReference type="Proteomes" id="UP000316609">
    <property type="component" value="Unassembled WGS sequence"/>
</dbReference>
<reference evidence="13 14" key="1">
    <citation type="journal article" date="2019" name="Nat. Microbiol.">
        <title>Mediterranean grassland soil C-N compound turnover is dependent on rainfall and depth, and is mediated by genomically divergent microorganisms.</title>
        <authorList>
            <person name="Diamond S."/>
            <person name="Andeer P.F."/>
            <person name="Li Z."/>
            <person name="Crits-Christoph A."/>
            <person name="Burstein D."/>
            <person name="Anantharaman K."/>
            <person name="Lane K.R."/>
            <person name="Thomas B.C."/>
            <person name="Pan C."/>
            <person name="Northen T.R."/>
            <person name="Banfield J.F."/>
        </authorList>
    </citation>
    <scope>NUCLEOTIDE SEQUENCE [LARGE SCALE GENOMIC DNA]</scope>
    <source>
        <strain evidence="13">WS_8</strain>
    </source>
</reference>
<dbReference type="InterPro" id="IPR002318">
    <property type="entry name" value="Ala-tRNA-lgiase_IIc"/>
</dbReference>
<keyword evidence="4 11" id="KW-0479">Metal-binding</keyword>
<dbReference type="FunFam" id="3.30.980.10:FF:000004">
    <property type="entry name" value="Alanine--tRNA ligase, cytoplasmic"/>
    <property type="match status" value="1"/>
</dbReference>
<dbReference type="SUPFAM" id="SSF101353">
    <property type="entry name" value="Putative anticodon-binding domain of alanyl-tRNA synthetase (AlaRS)"/>
    <property type="match status" value="1"/>
</dbReference>
<dbReference type="GO" id="GO:0002161">
    <property type="term" value="F:aminoacyl-tRNA deacylase activity"/>
    <property type="evidence" value="ECO:0007669"/>
    <property type="project" value="TreeGrafter"/>
</dbReference>
<dbReference type="InterPro" id="IPR003156">
    <property type="entry name" value="DHHA1_dom"/>
</dbReference>
<keyword evidence="11" id="KW-0963">Cytoplasm</keyword>
<dbReference type="InterPro" id="IPR023033">
    <property type="entry name" value="Ala_tRNA_ligase_euk/bac"/>
</dbReference>
<dbReference type="InterPro" id="IPR012947">
    <property type="entry name" value="tRNA_SAD"/>
</dbReference>
<gene>
    <name evidence="11 13" type="primary">alaS</name>
    <name evidence="13" type="ORF">E6K78_10365</name>
</gene>
<evidence type="ECO:0000256" key="1">
    <source>
        <dbReference type="ARBA" id="ARBA00008226"/>
    </source>
</evidence>
<feature type="binding site" evidence="11">
    <location>
        <position position="750"/>
    </location>
    <ligand>
        <name>Zn(2+)</name>
        <dbReference type="ChEBI" id="CHEBI:29105"/>
    </ligand>
</feature>
<dbReference type="InterPro" id="IPR018165">
    <property type="entry name" value="Ala-tRNA-synth_IIc_core"/>
</dbReference>
<feature type="binding site" evidence="11">
    <location>
        <position position="637"/>
    </location>
    <ligand>
        <name>Zn(2+)</name>
        <dbReference type="ChEBI" id="CHEBI:29105"/>
    </ligand>
</feature>
<dbReference type="SMART" id="SM00863">
    <property type="entry name" value="tRNA_SAD"/>
    <property type="match status" value="1"/>
</dbReference>
<evidence type="ECO:0000313" key="13">
    <source>
        <dbReference type="EMBL" id="TMQ63629.1"/>
    </source>
</evidence>
<evidence type="ECO:0000256" key="11">
    <source>
        <dbReference type="HAMAP-Rule" id="MF_00036"/>
    </source>
</evidence>
<dbReference type="InterPro" id="IPR018164">
    <property type="entry name" value="Ala-tRNA-synth_IIc_N"/>
</dbReference>
<comment type="subcellular location">
    <subcellularLocation>
        <location evidence="11">Cytoplasm</location>
    </subcellularLocation>
</comment>
<keyword evidence="9 11" id="KW-0648">Protein biosynthesis</keyword>
<dbReference type="Gene3D" id="2.40.30.130">
    <property type="match status" value="1"/>
</dbReference>
<dbReference type="PANTHER" id="PTHR11777">
    <property type="entry name" value="ALANYL-TRNA SYNTHETASE"/>
    <property type="match status" value="1"/>
</dbReference>
<dbReference type="Gene3D" id="3.10.310.40">
    <property type="match status" value="1"/>
</dbReference>
<evidence type="ECO:0000256" key="8">
    <source>
        <dbReference type="ARBA" id="ARBA00022884"/>
    </source>
</evidence>
<dbReference type="InterPro" id="IPR009000">
    <property type="entry name" value="Transl_B-barrel_sf"/>
</dbReference>
<dbReference type="EC" id="6.1.1.7" evidence="11"/>
<dbReference type="Pfam" id="PF07973">
    <property type="entry name" value="tRNA_SAD"/>
    <property type="match status" value="1"/>
</dbReference>
<evidence type="ECO:0000256" key="10">
    <source>
        <dbReference type="ARBA" id="ARBA00023146"/>
    </source>
</evidence>
<comment type="similarity">
    <text evidence="1 11">Belongs to the class-II aminoacyl-tRNA synthetase family.</text>
</comment>
<evidence type="ECO:0000256" key="6">
    <source>
        <dbReference type="ARBA" id="ARBA00022833"/>
    </source>
</evidence>
<dbReference type="GO" id="GO:0008270">
    <property type="term" value="F:zinc ion binding"/>
    <property type="evidence" value="ECO:0007669"/>
    <property type="project" value="UniProtKB-UniRule"/>
</dbReference>
<keyword evidence="2 11" id="KW-0820">tRNA-binding</keyword>
<evidence type="ECO:0000256" key="3">
    <source>
        <dbReference type="ARBA" id="ARBA00022598"/>
    </source>
</evidence>
<dbReference type="GO" id="GO:0005524">
    <property type="term" value="F:ATP binding"/>
    <property type="evidence" value="ECO:0007669"/>
    <property type="project" value="UniProtKB-UniRule"/>
</dbReference>
<comment type="function">
    <text evidence="11">Catalyzes the attachment of alanine to tRNA(Ala) in a two-step reaction: alanine is first activated by ATP to form Ala-AMP and then transferred to the acceptor end of tRNA(Ala). Also edits incorrectly charged Ser-tRNA(Ala) and Gly-tRNA(Ala) via its editing domain.</text>
</comment>
<dbReference type="NCBIfam" id="TIGR00344">
    <property type="entry name" value="alaS"/>
    <property type="match status" value="1"/>
</dbReference>
<sequence>MAGHWSRTGRSILRWECPSRLPGDARSGVRVAASGFHSRPGSRYLSRFMTPSPTSTRARAAAELRRAFLDFFVARGHTAVPSAPLVPDDPTLLFTTAGMVQFKPYYAARGEVPFTRAVSVQKCLRLTDLDQVGTTPRHCTFFEMLGNFSFGAPERGAYFKQDAIVFAWEFVTQVLGLPRHRLYVSIFEGEGTLPRDDEAEALWKSVGMPADHIVALGRADNFWGPAGGRGACGPCSEIYFDLGEKRPASLPAGAFWGERPGDPGDRYMEFWNLVFPQFDAQVDGSLIPLARPGIDTGMGLERLALVVQEKTSVFETDAFTPLVEKVLALKRERSGQPGARELLDARVIADHARALTFAIADGVAPSSTDDRGSLLRKLVNRMVARGGNPRGLRITGEFLSACAEAVIDAYGHHYHELRAHQATIQTLLDREERKAADASSGGRQRLERLLAAGRDSVSAEEAFLLHATFGYSIEEIVSDAADLGARVDVEGFERAMEAHRALARGASKFERAGEGEAGLPWTEVTAGEDSEFVGYQTLRADGVTLRRLRSHGDDELELVLDRTPFYAEGGGQVADRGRIEAIGIVAELTHVYREGESIVHRVRLANGGREGLVSAGTRGGLKAAVDPRIRYPTMRHHTATHLLHATLRHVLGAQVRQAGSLVAPDRLRFDYTHFEAPTEEQRAAIERRVVEWVLRNRDVSWEVMPLDQAKQAGAMALFGEKYGAEVRVVTVAGVDDAGIAPSRELCGGTHVRRTGDIGAFVLVSDTPIASGVRRIEALCGHVALDYLEGRAAALEHAAELLQVRPEAVPEQIEKLKGEIERLRKAQHESRRGSLEAEMRRIAAQAVTAPQGRWAVEEIRVEADAGALREAADRLRGTLERGAAVLAIQGAGKLTFLAAVTDDLVAEKKLSADQLVRAVAQVTGGSGGGKPHLALAGGKDPAKLGAALDEARRLLTAALGA</sequence>
<dbReference type="AlphaFoldDB" id="A0A538TJ36"/>
<feature type="binding site" evidence="11">
    <location>
        <position position="641"/>
    </location>
    <ligand>
        <name>Zn(2+)</name>
        <dbReference type="ChEBI" id="CHEBI:29105"/>
    </ligand>
</feature>
<dbReference type="SUPFAM" id="SSF55186">
    <property type="entry name" value="ThrRS/AlaRS common domain"/>
    <property type="match status" value="1"/>
</dbReference>
<comment type="domain">
    <text evidence="11">Consists of three domains; the N-terminal catalytic domain, the editing domain and the C-terminal C-Ala domain. The editing domain removes incorrectly charged amino acids, while the C-Ala domain, along with tRNA(Ala), serves as a bridge to cooperatively bring together the editing and aminoacylation centers thus stimulating deacylation of misacylated tRNAs.</text>
</comment>
<dbReference type="Pfam" id="PF01411">
    <property type="entry name" value="tRNA-synt_2c"/>
    <property type="match status" value="1"/>
</dbReference>
<dbReference type="SUPFAM" id="SSF55681">
    <property type="entry name" value="Class II aaRS and biotin synthetases"/>
    <property type="match status" value="1"/>
</dbReference>
<dbReference type="GO" id="GO:0005829">
    <property type="term" value="C:cytosol"/>
    <property type="evidence" value="ECO:0007669"/>
    <property type="project" value="TreeGrafter"/>
</dbReference>
<dbReference type="Pfam" id="PF02272">
    <property type="entry name" value="DHHA1"/>
    <property type="match status" value="1"/>
</dbReference>
<dbReference type="FunFam" id="3.10.310.40:FF:000001">
    <property type="entry name" value="Alanine--tRNA ligase"/>
    <property type="match status" value="1"/>
</dbReference>
<dbReference type="InterPro" id="IPR018163">
    <property type="entry name" value="Thr/Ala-tRNA-synth_IIc_edit"/>
</dbReference>
<dbReference type="PRINTS" id="PR00980">
    <property type="entry name" value="TRNASYNTHALA"/>
</dbReference>
<keyword evidence="6 11" id="KW-0862">Zinc</keyword>
<evidence type="ECO:0000313" key="14">
    <source>
        <dbReference type="Proteomes" id="UP000316609"/>
    </source>
</evidence>
<comment type="caution">
    <text evidence="13">The sequence shown here is derived from an EMBL/GenBank/DDBJ whole genome shotgun (WGS) entry which is preliminary data.</text>
</comment>
<dbReference type="SUPFAM" id="SSF50447">
    <property type="entry name" value="Translation proteins"/>
    <property type="match status" value="1"/>
</dbReference>
<name>A0A538TJ36_UNCEI</name>
<dbReference type="GO" id="GO:0004813">
    <property type="term" value="F:alanine-tRNA ligase activity"/>
    <property type="evidence" value="ECO:0007669"/>
    <property type="project" value="UniProtKB-UniRule"/>
</dbReference>
<evidence type="ECO:0000256" key="7">
    <source>
        <dbReference type="ARBA" id="ARBA00022840"/>
    </source>
</evidence>
<keyword evidence="5 11" id="KW-0547">Nucleotide-binding</keyword>
<evidence type="ECO:0000256" key="5">
    <source>
        <dbReference type="ARBA" id="ARBA00022741"/>
    </source>
</evidence>
<dbReference type="EMBL" id="VBOY01000104">
    <property type="protein sequence ID" value="TMQ63629.1"/>
    <property type="molecule type" value="Genomic_DNA"/>
</dbReference>
<feature type="binding site" evidence="11">
    <location>
        <position position="746"/>
    </location>
    <ligand>
        <name>Zn(2+)</name>
        <dbReference type="ChEBI" id="CHEBI:29105"/>
    </ligand>
</feature>
<dbReference type="GO" id="GO:0000049">
    <property type="term" value="F:tRNA binding"/>
    <property type="evidence" value="ECO:0007669"/>
    <property type="project" value="UniProtKB-KW"/>
</dbReference>
<dbReference type="PANTHER" id="PTHR11777:SF9">
    <property type="entry name" value="ALANINE--TRNA LIGASE, CYTOPLASMIC"/>
    <property type="match status" value="1"/>
</dbReference>
<comment type="catalytic activity">
    <reaction evidence="11">
        <text>tRNA(Ala) + L-alanine + ATP = L-alanyl-tRNA(Ala) + AMP + diphosphate</text>
        <dbReference type="Rhea" id="RHEA:12540"/>
        <dbReference type="Rhea" id="RHEA-COMP:9657"/>
        <dbReference type="Rhea" id="RHEA-COMP:9923"/>
        <dbReference type="ChEBI" id="CHEBI:30616"/>
        <dbReference type="ChEBI" id="CHEBI:33019"/>
        <dbReference type="ChEBI" id="CHEBI:57972"/>
        <dbReference type="ChEBI" id="CHEBI:78442"/>
        <dbReference type="ChEBI" id="CHEBI:78497"/>
        <dbReference type="ChEBI" id="CHEBI:456215"/>
        <dbReference type="EC" id="6.1.1.7"/>
    </reaction>
</comment>
<dbReference type="InterPro" id="IPR018162">
    <property type="entry name" value="Ala-tRNA-ligase_IIc_anticod-bd"/>
</dbReference>
<feature type="domain" description="Alanyl-transfer RNA synthetases family profile" evidence="12">
    <location>
        <begin position="59"/>
        <end position="789"/>
    </location>
</feature>
<dbReference type="Gene3D" id="3.30.980.10">
    <property type="entry name" value="Threonyl-trna Synthetase, Chain A, domain 2"/>
    <property type="match status" value="1"/>
</dbReference>
<dbReference type="GO" id="GO:0006419">
    <property type="term" value="P:alanyl-tRNA aminoacylation"/>
    <property type="evidence" value="ECO:0007669"/>
    <property type="project" value="UniProtKB-UniRule"/>
</dbReference>
<evidence type="ECO:0000256" key="2">
    <source>
        <dbReference type="ARBA" id="ARBA00022555"/>
    </source>
</evidence>
<keyword evidence="8 11" id="KW-0694">RNA-binding</keyword>
<comment type="cofactor">
    <cofactor evidence="11">
        <name>Zn(2+)</name>
        <dbReference type="ChEBI" id="CHEBI:29105"/>
    </cofactor>
    <text evidence="11">Binds 1 zinc ion per subunit.</text>
</comment>
<dbReference type="FunFam" id="3.30.54.20:FF:000001">
    <property type="entry name" value="Alanine--tRNA ligase"/>
    <property type="match status" value="1"/>
</dbReference>
<dbReference type="InterPro" id="IPR045864">
    <property type="entry name" value="aa-tRNA-synth_II/BPL/LPL"/>
</dbReference>
<dbReference type="Gene3D" id="3.30.930.10">
    <property type="entry name" value="Bira Bifunctional Protein, Domain 2"/>
    <property type="match status" value="1"/>
</dbReference>
<keyword evidence="3 11" id="KW-0436">Ligase</keyword>
<dbReference type="Gene3D" id="6.10.250.550">
    <property type="match status" value="1"/>
</dbReference>
<dbReference type="HAMAP" id="MF_00036_B">
    <property type="entry name" value="Ala_tRNA_synth_B"/>
    <property type="match status" value="1"/>
</dbReference>
<protein>
    <recommendedName>
        <fullName evidence="11">Alanine--tRNA ligase</fullName>
        <ecNumber evidence="11">6.1.1.7</ecNumber>
    </recommendedName>
    <alternativeName>
        <fullName evidence="11">Alanyl-tRNA synthetase</fullName>
        <shortName evidence="11">AlaRS</shortName>
    </alternativeName>
</protein>
<keyword evidence="7 11" id="KW-0067">ATP-binding</keyword>
<dbReference type="InterPro" id="IPR050058">
    <property type="entry name" value="Ala-tRNA_ligase"/>
</dbReference>
<organism evidence="13 14">
    <name type="scientific">Eiseniibacteriota bacterium</name>
    <dbReference type="NCBI Taxonomy" id="2212470"/>
    <lineage>
        <taxon>Bacteria</taxon>
        <taxon>Candidatus Eiseniibacteriota</taxon>
    </lineage>
</organism>
<accession>A0A538TJ36</accession>
<evidence type="ECO:0000256" key="4">
    <source>
        <dbReference type="ARBA" id="ARBA00022723"/>
    </source>
</evidence>
<keyword evidence="10 11" id="KW-0030">Aminoacyl-tRNA synthetase</keyword>
<dbReference type="Gene3D" id="3.30.54.20">
    <property type="match status" value="1"/>
</dbReference>